<organism evidence="1 2">
    <name type="scientific">Luteibacter rhizovicinus DSM 16549</name>
    <dbReference type="NCBI Taxonomy" id="1440763"/>
    <lineage>
        <taxon>Bacteria</taxon>
        <taxon>Pseudomonadati</taxon>
        <taxon>Pseudomonadota</taxon>
        <taxon>Gammaproteobacteria</taxon>
        <taxon>Lysobacterales</taxon>
        <taxon>Rhodanobacteraceae</taxon>
        <taxon>Luteibacter</taxon>
    </lineage>
</organism>
<dbReference type="PATRIC" id="fig|1440763.5.peg.1042"/>
<name>A0A0G9HG44_9GAMM</name>
<dbReference type="PANTHER" id="PTHR38657:SF1">
    <property type="entry name" value="SLR1343 PROTEIN"/>
    <property type="match status" value="1"/>
</dbReference>
<dbReference type="InterPro" id="IPR014729">
    <property type="entry name" value="Rossmann-like_a/b/a_fold"/>
</dbReference>
<dbReference type="SUPFAM" id="SSF48173">
    <property type="entry name" value="Cryptochrome/photolyase FAD-binding domain"/>
    <property type="match status" value="1"/>
</dbReference>
<dbReference type="InterPro" id="IPR052551">
    <property type="entry name" value="UV-DNA_repair_photolyase"/>
</dbReference>
<dbReference type="OrthoDB" id="5288100at2"/>
<evidence type="ECO:0000313" key="1">
    <source>
        <dbReference type="EMBL" id="APG06107.1"/>
    </source>
</evidence>
<dbReference type="InterPro" id="IPR007357">
    <property type="entry name" value="PhrB-like"/>
</dbReference>
<dbReference type="InterPro" id="IPR036134">
    <property type="entry name" value="Crypto/Photolyase_FAD-like_sf"/>
</dbReference>
<protein>
    <submittedName>
        <fullName evidence="1">Cryptochrome/photolyase family protein</fullName>
    </submittedName>
</protein>
<dbReference type="Pfam" id="PF04244">
    <property type="entry name" value="DPRP"/>
    <property type="match status" value="1"/>
</dbReference>
<keyword evidence="2" id="KW-1185">Reference proteome</keyword>
<accession>A0A0G9HG44</accession>
<dbReference type="Gene3D" id="1.10.579.10">
    <property type="entry name" value="DNA Cyclobutane Dipyrimidine Photolyase, subunit A, domain 3"/>
    <property type="match status" value="1"/>
</dbReference>
<dbReference type="EMBL" id="CP017480">
    <property type="protein sequence ID" value="APG06107.1"/>
    <property type="molecule type" value="Genomic_DNA"/>
</dbReference>
<sequence length="511" mass="58445">MRHLVVVLGDQLNRDSSAFDDFDATTDRVWMAERKGESEHVWSHKARSALFLAAMRHFAAGLDADEVPLTYTRLADAGPDDLVDLLATQLRELKPRRLIIVRPGEHRLREGIKAAAKACGVEYVERPDRHFLVSTEDFGQWAKGKMQLRMELFYRWMRQRHAILLDDDGKPVGGKWNYDADNRGSFGRQGPGWVPRPLSFTPDTITQSAIADIASTFPDHPGELDAFDWPVTREQAKDALLDFLDNRLPAFGHWQDAMWIGETWLYHARLSTSLNLRLLSPMEVIEGALERFREAKVSLSSVEGFVRQILGWREFVRGVYWLSPERLLGSNALRADGPLPNFYWTGNTDMNCMKEVIGQTLRTGYAHHIQRLMVTGNFALLLGVKPTLIHEWYLAIYVDAVEWVEAPNTLGMSQFADGGRMVSKPYAASGRYIDRMSNYCAGCRYKPGEAVGDDACPFTTLYWDFLERHRARFWNHPRAALQWRSLERLSAEQISTIQEQARRLRAEWTTG</sequence>
<dbReference type="STRING" id="1440763.BJI69_20850"/>
<dbReference type="RefSeq" id="WP_046965855.1">
    <property type="nucleotide sequence ID" value="NZ_CP017480.1"/>
</dbReference>
<dbReference type="Gene3D" id="1.10.10.1710">
    <property type="entry name" value="Deoxyribodipyrimidine photolyase-related"/>
    <property type="match status" value="1"/>
</dbReference>
<gene>
    <name evidence="1" type="ORF">BJI69_20850</name>
</gene>
<reference evidence="2" key="1">
    <citation type="submission" date="2016-09" db="EMBL/GenBank/DDBJ databases">
        <authorList>
            <person name="Lysoe E."/>
        </authorList>
    </citation>
    <scope>NUCLEOTIDE SEQUENCE [LARGE SCALE GENOMIC DNA]</scope>
    <source>
        <strain evidence="2">LJ96T</strain>
    </source>
</reference>
<proteinExistence type="predicted"/>
<dbReference type="Gene3D" id="3.40.50.620">
    <property type="entry name" value="HUPs"/>
    <property type="match status" value="1"/>
</dbReference>
<dbReference type="Gene3D" id="1.25.40.80">
    <property type="match status" value="1"/>
</dbReference>
<dbReference type="PANTHER" id="PTHR38657">
    <property type="entry name" value="SLR1343 PROTEIN"/>
    <property type="match status" value="1"/>
</dbReference>
<dbReference type="KEGG" id="lrz:BJI69_20850"/>
<evidence type="ECO:0000313" key="2">
    <source>
        <dbReference type="Proteomes" id="UP000182987"/>
    </source>
</evidence>
<dbReference type="Proteomes" id="UP000182987">
    <property type="component" value="Chromosome"/>
</dbReference>
<dbReference type="AlphaFoldDB" id="A0A0G9HG44"/>